<evidence type="ECO:0000313" key="2">
    <source>
        <dbReference type="EMBL" id="KAL0187537.1"/>
    </source>
</evidence>
<name>A0ABD0QMS3_CIRMR</name>
<dbReference type="AlphaFoldDB" id="A0ABD0QMS3"/>
<feature type="compositionally biased region" description="Basic residues" evidence="1">
    <location>
        <begin position="1"/>
        <end position="13"/>
    </location>
</feature>
<feature type="non-terminal residue" evidence="2">
    <location>
        <position position="58"/>
    </location>
</feature>
<dbReference type="Proteomes" id="UP001529510">
    <property type="component" value="Unassembled WGS sequence"/>
</dbReference>
<keyword evidence="3" id="KW-1185">Reference proteome</keyword>
<protein>
    <submittedName>
        <fullName evidence="2">Uncharacterized protein</fullName>
    </submittedName>
</protein>
<reference evidence="2 3" key="1">
    <citation type="submission" date="2024-05" db="EMBL/GenBank/DDBJ databases">
        <title>Genome sequencing and assembly of Indian major carp, Cirrhinus mrigala (Hamilton, 1822).</title>
        <authorList>
            <person name="Mohindra V."/>
            <person name="Chowdhury L.M."/>
            <person name="Lal K."/>
            <person name="Jena J.K."/>
        </authorList>
    </citation>
    <scope>NUCLEOTIDE SEQUENCE [LARGE SCALE GENOMIC DNA]</scope>
    <source>
        <strain evidence="2">CM1030</strain>
        <tissue evidence="2">Blood</tissue>
    </source>
</reference>
<evidence type="ECO:0000313" key="3">
    <source>
        <dbReference type="Proteomes" id="UP001529510"/>
    </source>
</evidence>
<gene>
    <name evidence="2" type="ORF">M9458_014636</name>
</gene>
<proteinExistence type="predicted"/>
<sequence length="58" mass="6974">YSRQRLHQRKLHRRLPEAERLHRHSRRAAGDLRRFLADDLGAAERQHRHDDQTGGKIQ</sequence>
<feature type="region of interest" description="Disordered" evidence="1">
    <location>
        <begin position="1"/>
        <end position="30"/>
    </location>
</feature>
<feature type="non-terminal residue" evidence="2">
    <location>
        <position position="1"/>
    </location>
</feature>
<accession>A0ABD0QMS3</accession>
<dbReference type="EMBL" id="JAMKFB020000007">
    <property type="protein sequence ID" value="KAL0187537.1"/>
    <property type="molecule type" value="Genomic_DNA"/>
</dbReference>
<comment type="caution">
    <text evidence="2">The sequence shown here is derived from an EMBL/GenBank/DDBJ whole genome shotgun (WGS) entry which is preliminary data.</text>
</comment>
<evidence type="ECO:0000256" key="1">
    <source>
        <dbReference type="SAM" id="MobiDB-lite"/>
    </source>
</evidence>
<organism evidence="2 3">
    <name type="scientific">Cirrhinus mrigala</name>
    <name type="common">Mrigala</name>
    <dbReference type="NCBI Taxonomy" id="683832"/>
    <lineage>
        <taxon>Eukaryota</taxon>
        <taxon>Metazoa</taxon>
        <taxon>Chordata</taxon>
        <taxon>Craniata</taxon>
        <taxon>Vertebrata</taxon>
        <taxon>Euteleostomi</taxon>
        <taxon>Actinopterygii</taxon>
        <taxon>Neopterygii</taxon>
        <taxon>Teleostei</taxon>
        <taxon>Ostariophysi</taxon>
        <taxon>Cypriniformes</taxon>
        <taxon>Cyprinidae</taxon>
        <taxon>Labeoninae</taxon>
        <taxon>Labeonini</taxon>
        <taxon>Cirrhinus</taxon>
    </lineage>
</organism>